<dbReference type="GO" id="GO:0003677">
    <property type="term" value="F:DNA binding"/>
    <property type="evidence" value="ECO:0007669"/>
    <property type="project" value="UniProtKB-KW"/>
</dbReference>
<feature type="domain" description="DUF4372" evidence="7">
    <location>
        <begin position="6"/>
        <end position="68"/>
    </location>
</feature>
<dbReference type="PANTHER" id="PTHR33258">
    <property type="entry name" value="TRANSPOSASE INSL FOR INSERTION SEQUENCE ELEMENT IS186A-RELATED"/>
    <property type="match status" value="1"/>
</dbReference>
<dbReference type="PANTHER" id="PTHR33258:SF1">
    <property type="entry name" value="TRANSPOSASE INSL FOR INSERTION SEQUENCE ELEMENT IS186A-RELATED"/>
    <property type="match status" value="1"/>
</dbReference>
<feature type="transmembrane region" description="Helical" evidence="5">
    <location>
        <begin position="319"/>
        <end position="337"/>
    </location>
</feature>
<dbReference type="RefSeq" id="WP_013278873.1">
    <property type="nucleotide sequence ID" value="NC_014378.1"/>
</dbReference>
<comment type="similarity">
    <text evidence="1">Belongs to the transposase 11 family.</text>
</comment>
<dbReference type="HOGENOM" id="CLU_043140_0_2_9"/>
<evidence type="ECO:0000256" key="3">
    <source>
        <dbReference type="ARBA" id="ARBA00023125"/>
    </source>
</evidence>
<evidence type="ECO:0000256" key="5">
    <source>
        <dbReference type="SAM" id="Phobius"/>
    </source>
</evidence>
<evidence type="ECO:0000313" key="9">
    <source>
        <dbReference type="Proteomes" id="UP000001661"/>
    </source>
</evidence>
<dbReference type="KEGG" id="aar:Acear_1927"/>
<dbReference type="Gene3D" id="3.90.350.10">
    <property type="entry name" value="Transposase Inhibitor Protein From Tn5, Chain A, domain 1"/>
    <property type="match status" value="1"/>
</dbReference>
<evidence type="ECO:0000256" key="4">
    <source>
        <dbReference type="ARBA" id="ARBA00023172"/>
    </source>
</evidence>
<keyword evidence="5" id="KW-0812">Transmembrane</keyword>
<dbReference type="GO" id="GO:0004803">
    <property type="term" value="F:transposase activity"/>
    <property type="evidence" value="ECO:0007669"/>
    <property type="project" value="InterPro"/>
</dbReference>
<feature type="domain" description="Transposase IS4-like" evidence="6">
    <location>
        <begin position="119"/>
        <end position="333"/>
    </location>
</feature>
<protein>
    <submittedName>
        <fullName evidence="8">Transposase IS4 family protein</fullName>
    </submittedName>
</protein>
<dbReference type="AlphaFoldDB" id="D9QSG5"/>
<gene>
    <name evidence="8" type="ordered locus">Acear_1927</name>
</gene>
<keyword evidence="5" id="KW-1133">Transmembrane helix</keyword>
<keyword evidence="5" id="KW-0472">Membrane</keyword>
<evidence type="ECO:0000256" key="2">
    <source>
        <dbReference type="ARBA" id="ARBA00022578"/>
    </source>
</evidence>
<dbReference type="NCBIfam" id="NF033592">
    <property type="entry name" value="transpos_IS4_1"/>
    <property type="match status" value="1"/>
</dbReference>
<dbReference type="Proteomes" id="UP000001661">
    <property type="component" value="Chromosome"/>
</dbReference>
<proteinExistence type="inferred from homology"/>
<keyword evidence="2" id="KW-0815">Transposition</keyword>
<evidence type="ECO:0000256" key="1">
    <source>
        <dbReference type="ARBA" id="ARBA00010075"/>
    </source>
</evidence>
<dbReference type="SUPFAM" id="SSF53098">
    <property type="entry name" value="Ribonuclease H-like"/>
    <property type="match status" value="1"/>
</dbReference>
<name>D9QSG5_ACEAZ</name>
<dbReference type="InterPro" id="IPR047952">
    <property type="entry name" value="Transpos_IS4"/>
</dbReference>
<evidence type="ECO:0000259" key="7">
    <source>
        <dbReference type="Pfam" id="PF14294"/>
    </source>
</evidence>
<keyword evidence="9" id="KW-1185">Reference proteome</keyword>
<dbReference type="GO" id="GO:0006313">
    <property type="term" value="P:DNA transposition"/>
    <property type="evidence" value="ECO:0007669"/>
    <property type="project" value="InterPro"/>
</dbReference>
<sequence>MNNCTMLLNKLLEVIDINFLDKVVDKYNADYKVHKLTTKVHLLYLLYFHLTEKKSLADFVVNLKVDSNLKKELPQISVSQLSRKNENRSYQIFADIFSHLFDKLKNKQGFKETIKDIGSIKIIDSSIISLCLSLFAWAKFRKSKGGIKLHTLYDAESGAPENIIVTNAIVHDKEIFDNLTFDSGCTYIFDRAYIDYQKFDDFIENDIYFVTRTKSNTKIEVVRTLEPTKDDKEANILLDADVILGSTDKRMKHELRLIKVKTTDRQGNEKEIEIITNRFDLPAHQIAQLYKERWEIELFFKWIKQHLKIKRFFGHNENAVLIQIYSTIILYLLLKLIKQKSKFNGRLLNLTRRIKYSILMTVPHTFNWKDWCHSFS</sequence>
<dbReference type="InterPro" id="IPR012337">
    <property type="entry name" value="RNaseH-like_sf"/>
</dbReference>
<evidence type="ECO:0000259" key="6">
    <source>
        <dbReference type="Pfam" id="PF01609"/>
    </source>
</evidence>
<keyword evidence="4" id="KW-0233">DNA recombination</keyword>
<dbReference type="InterPro" id="IPR002559">
    <property type="entry name" value="Transposase_11"/>
</dbReference>
<dbReference type="InterPro" id="IPR025399">
    <property type="entry name" value="DUF4372"/>
</dbReference>
<dbReference type="eggNOG" id="COG3385">
    <property type="taxonomic scope" value="Bacteria"/>
</dbReference>
<reference evidence="8 9" key="1">
    <citation type="journal article" date="2010" name="Stand. Genomic Sci.">
        <title>Complete genome sequence of Acetohalobium arabaticum type strain (Z-7288).</title>
        <authorList>
            <person name="Sikorski J."/>
            <person name="Lapidus A."/>
            <person name="Chertkov O."/>
            <person name="Lucas S."/>
            <person name="Copeland A."/>
            <person name="Glavina Del Rio T."/>
            <person name="Nolan M."/>
            <person name="Tice H."/>
            <person name="Cheng J.F."/>
            <person name="Han C."/>
            <person name="Brambilla E."/>
            <person name="Pitluck S."/>
            <person name="Liolios K."/>
            <person name="Ivanova N."/>
            <person name="Mavromatis K."/>
            <person name="Mikhailova N."/>
            <person name="Pati A."/>
            <person name="Bruce D."/>
            <person name="Detter C."/>
            <person name="Tapia R."/>
            <person name="Goodwin L."/>
            <person name="Chen A."/>
            <person name="Palaniappan K."/>
            <person name="Land M."/>
            <person name="Hauser L."/>
            <person name="Chang Y.J."/>
            <person name="Jeffries C.D."/>
            <person name="Rohde M."/>
            <person name="Goker M."/>
            <person name="Spring S."/>
            <person name="Woyke T."/>
            <person name="Bristow J."/>
            <person name="Eisen J.A."/>
            <person name="Markowitz V."/>
            <person name="Hugenholtz P."/>
            <person name="Kyrpides N.C."/>
            <person name="Klenk H.P."/>
        </authorList>
    </citation>
    <scope>NUCLEOTIDE SEQUENCE [LARGE SCALE GENOMIC DNA]</scope>
    <source>
        <strain evidence="9">ATCC 49924 / DSM 5501 / Z-7288</strain>
    </source>
</reference>
<accession>D9QSG5</accession>
<dbReference type="Pfam" id="PF14294">
    <property type="entry name" value="DUF4372"/>
    <property type="match status" value="1"/>
</dbReference>
<dbReference type="OrthoDB" id="29496at2"/>
<dbReference type="EMBL" id="CP002105">
    <property type="protein sequence ID" value="ADL13428.1"/>
    <property type="molecule type" value="Genomic_DNA"/>
</dbReference>
<dbReference type="Pfam" id="PF01609">
    <property type="entry name" value="DDE_Tnp_1"/>
    <property type="match status" value="1"/>
</dbReference>
<organism evidence="8 9">
    <name type="scientific">Acetohalobium arabaticum (strain ATCC 49924 / DSM 5501 / Z-7288)</name>
    <dbReference type="NCBI Taxonomy" id="574087"/>
    <lineage>
        <taxon>Bacteria</taxon>
        <taxon>Bacillati</taxon>
        <taxon>Bacillota</taxon>
        <taxon>Clostridia</taxon>
        <taxon>Halanaerobiales</taxon>
        <taxon>Halobacteroidaceae</taxon>
        <taxon>Acetohalobium</taxon>
    </lineage>
</organism>
<evidence type="ECO:0000313" key="8">
    <source>
        <dbReference type="EMBL" id="ADL13428.1"/>
    </source>
</evidence>
<keyword evidence="3" id="KW-0238">DNA-binding</keyword>